<dbReference type="STRING" id="1123014.SAMN02745746_04007"/>
<dbReference type="Proteomes" id="UP000192920">
    <property type="component" value="Unassembled WGS sequence"/>
</dbReference>
<protein>
    <submittedName>
        <fullName evidence="2">TniQ protein</fullName>
    </submittedName>
</protein>
<dbReference type="AlphaFoldDB" id="A0A1Y6CIS8"/>
<keyword evidence="3" id="KW-1185">Reference proteome</keyword>
<feature type="domain" description="TniQ" evidence="1">
    <location>
        <begin position="16"/>
        <end position="125"/>
    </location>
</feature>
<evidence type="ECO:0000259" key="1">
    <source>
        <dbReference type="Pfam" id="PF06527"/>
    </source>
</evidence>
<accession>A0A1Y6CIS8</accession>
<evidence type="ECO:0000313" key="2">
    <source>
        <dbReference type="EMBL" id="SMF56557.1"/>
    </source>
</evidence>
<sequence length="658" mass="75593">MHDCATPQSPVPTLLIRPHPSRTEGPTGYLLRLAEANFMSLRDLEEIGIAFNPEALLQQQLLPHPQLYPELHEQVGYAAKLLQELPGIWNRQHARFCPYCLSEDPRWRIGWEVLHFDTCHKHGVWLIDQCSSCGERLTWQRDSLLRCNCGADLRQEMPEDAPPSSILLGEVLEQILFRQDIRYQHGYPFHGLTIAQVQTLIRYLGVYLDPAASQKPLKIANSGAMVVSWTISSLAAEMLVFWPEKFHQALDVLQNTGGDARISLKAVFKEAYQYLYKGGLRGGIYSPVREAFEQWVTHNWKGALAKRNRRLTDTVLENVQWIPGKAAADRLGISMARLRYLVRSGQLDGQETISAKGRRFLMVRKGQLAQVEEELAGEITMAKAMEILGLGKVRLRRILKLLFPSARRVNDQQHLPWCISSTEVYQLAELGEELPRVYCVDDDEISLADVLHYWQWNADEIVSLVEEVKAGTLVLTRTLIGKAGISRWVFKRKDLIQWRAAMQTDRVNWITIPELAEVLGVKQQVAYWLTQNDYIRSHKLGTRKHHGSRVRTVDVDRFLRQHIFGTEIADRIGRSPRKTMLMLKAVSIYPLRGTSIEACRQLVYTRSEALDRFIARHSVGDLTKWHDTVKRREKAWERIIYENGTPVPDPSHFRLEPR</sequence>
<dbReference type="Pfam" id="PF06527">
    <property type="entry name" value="TniQ"/>
    <property type="match status" value="1"/>
</dbReference>
<evidence type="ECO:0000313" key="3">
    <source>
        <dbReference type="Proteomes" id="UP000192920"/>
    </source>
</evidence>
<gene>
    <name evidence="2" type="ORF">SAMN02745746_04007</name>
</gene>
<organism evidence="2 3">
    <name type="scientific">Pseudogulbenkiania subflava DSM 22618</name>
    <dbReference type="NCBI Taxonomy" id="1123014"/>
    <lineage>
        <taxon>Bacteria</taxon>
        <taxon>Pseudomonadati</taxon>
        <taxon>Pseudomonadota</taxon>
        <taxon>Betaproteobacteria</taxon>
        <taxon>Neisseriales</taxon>
        <taxon>Chromobacteriaceae</taxon>
        <taxon>Pseudogulbenkiania</taxon>
    </lineage>
</organism>
<dbReference type="EMBL" id="FXAG01000036">
    <property type="protein sequence ID" value="SMF56557.1"/>
    <property type="molecule type" value="Genomic_DNA"/>
</dbReference>
<reference evidence="3" key="1">
    <citation type="submission" date="2017-04" db="EMBL/GenBank/DDBJ databases">
        <authorList>
            <person name="Varghese N."/>
            <person name="Submissions S."/>
        </authorList>
    </citation>
    <scope>NUCLEOTIDE SEQUENCE [LARGE SCALE GENOMIC DNA]</scope>
    <source>
        <strain evidence="3">DSM 22618</strain>
    </source>
</reference>
<dbReference type="InterPro" id="IPR009492">
    <property type="entry name" value="TniQ"/>
</dbReference>
<name>A0A1Y6CIS8_9NEIS</name>
<proteinExistence type="predicted"/>
<dbReference type="RefSeq" id="WP_085277950.1">
    <property type="nucleotide sequence ID" value="NZ_FXAG01000036.1"/>
</dbReference>